<organism evidence="3 4">
    <name type="scientific">Eremothecium sinecaudum</name>
    <dbReference type="NCBI Taxonomy" id="45286"/>
    <lineage>
        <taxon>Eukaryota</taxon>
        <taxon>Fungi</taxon>
        <taxon>Dikarya</taxon>
        <taxon>Ascomycota</taxon>
        <taxon>Saccharomycotina</taxon>
        <taxon>Saccharomycetes</taxon>
        <taxon>Saccharomycetales</taxon>
        <taxon>Saccharomycetaceae</taxon>
        <taxon>Eremothecium</taxon>
    </lineage>
</organism>
<dbReference type="SUPFAM" id="SSF53067">
    <property type="entry name" value="Actin-like ATPase domain"/>
    <property type="match status" value="2"/>
</dbReference>
<feature type="domain" description="RTG2 C-terminal" evidence="2">
    <location>
        <begin position="351"/>
        <end position="513"/>
    </location>
</feature>
<dbReference type="InterPro" id="IPR043129">
    <property type="entry name" value="ATPase_NBD"/>
</dbReference>
<dbReference type="Pfam" id="PF02541">
    <property type="entry name" value="Ppx-GppA"/>
    <property type="match status" value="1"/>
</dbReference>
<name>A0A0X8HVX4_9SACH</name>
<gene>
    <name evidence="3" type="ORF">AW171_hschr74490</name>
</gene>
<proteinExistence type="predicted"/>
<dbReference type="InterPro" id="IPR050273">
    <property type="entry name" value="GppA/Ppx_hydrolase"/>
</dbReference>
<evidence type="ECO:0000313" key="4">
    <source>
        <dbReference type="Proteomes" id="UP000243052"/>
    </source>
</evidence>
<dbReference type="RefSeq" id="XP_017989448.1">
    <property type="nucleotide sequence ID" value="XM_018133959.1"/>
</dbReference>
<dbReference type="PANTHER" id="PTHR30005:SF0">
    <property type="entry name" value="RETROGRADE REGULATION PROTEIN 2"/>
    <property type="match status" value="1"/>
</dbReference>
<keyword evidence="4" id="KW-1185">Reference proteome</keyword>
<dbReference type="GO" id="GO:0006357">
    <property type="term" value="P:regulation of transcription by RNA polymerase II"/>
    <property type="evidence" value="ECO:0007669"/>
    <property type="project" value="TreeGrafter"/>
</dbReference>
<dbReference type="Gene3D" id="3.30.420.40">
    <property type="match status" value="1"/>
</dbReference>
<dbReference type="AlphaFoldDB" id="A0A0X8HVX4"/>
<protein>
    <submittedName>
        <fullName evidence="3">HGR113Wp</fullName>
    </submittedName>
</protein>
<feature type="domain" description="Ppx/GppA phosphatase N-terminal" evidence="1">
    <location>
        <begin position="33"/>
        <end position="346"/>
    </location>
</feature>
<dbReference type="InterPro" id="IPR003695">
    <property type="entry name" value="Ppx_GppA_N"/>
</dbReference>
<dbReference type="Pfam" id="PF23566">
    <property type="entry name" value="RTG2_C"/>
    <property type="match status" value="1"/>
</dbReference>
<dbReference type="InterPro" id="IPR057512">
    <property type="entry name" value="RTG2_C"/>
</dbReference>
<evidence type="ECO:0000313" key="3">
    <source>
        <dbReference type="EMBL" id="AMD22452.1"/>
    </source>
</evidence>
<reference evidence="3 4" key="1">
    <citation type="submission" date="2016-01" db="EMBL/GenBank/DDBJ databases">
        <title>Genome sequence of the yeast Holleya sinecauda.</title>
        <authorList>
            <person name="Dietrich F.S."/>
        </authorList>
    </citation>
    <scope>NUCLEOTIDE SEQUENCE [LARGE SCALE GENOMIC DNA]</scope>
    <source>
        <strain evidence="3 4">ATCC 58844</strain>
    </source>
</reference>
<dbReference type="EMBL" id="CP014247">
    <property type="protein sequence ID" value="AMD22452.1"/>
    <property type="molecule type" value="Genomic_DNA"/>
</dbReference>
<accession>A0A0X8HVX4</accession>
<dbReference type="PANTHER" id="PTHR30005">
    <property type="entry name" value="EXOPOLYPHOSPHATASE"/>
    <property type="match status" value="1"/>
</dbReference>
<dbReference type="GeneID" id="28725805"/>
<evidence type="ECO:0000259" key="1">
    <source>
        <dbReference type="Pfam" id="PF02541"/>
    </source>
</evidence>
<dbReference type="FunFam" id="3.30.420.40:FF:000191">
    <property type="entry name" value="Retrograde regulation protein 2"/>
    <property type="match status" value="1"/>
</dbReference>
<dbReference type="Proteomes" id="UP000243052">
    <property type="component" value="Chromosome vii"/>
</dbReference>
<sequence>MSAILDSYNEADVVSRNLCGVVDIGSNAIRFSISSKASHHARIMPCVFKDRIGISLFEVQYCGNSMEKVPIPLDTIKEVCAAMKRFKLICDDFGVPETGVRVLATEATTSAINCNEFTDAIFQSTGWEVELLSNEDEGRIGSYGVISSFNSVSGLYIDLTAGSVQISWIKCIEGEILQSSTPISLPYGASALERRMKFQDKRDIFVEIENAFKDAVSNIGIPDDLVTEAEENGGFNLFTCGGGLRGMGHLLLSLNKQYPIQTIINGFSCSYEEFSAMSDYLFLTGKLPGTQKDLKIFKVSDKRAAQLPAVGLLMSAAFKALPKVSNILFSEGGIREGTLYSILPREIRAQDPLLIATRPYAPLLASKYLSLLRSAIPEKEVPAVVYHRVALALCNLAFVHASYPKELQPTAALHVATTGIIAGCHGLSHRIRALIGIALCNRWGGDLPQSEKVNKKALENIVLRDGEKVERQRMVWWSKYIGTIMYVICGVHPGGNIRDGAFTFTVLEDSEVEKDMRTLSVNENAPSSSLQCPQKRTFTAIVKISKDDLKTSASVRQRIITLQKKIRKLSRGSCEKVRIEVKFLKDGQ</sequence>
<dbReference type="OrthoDB" id="2014654at2759"/>
<dbReference type="Gene3D" id="3.30.420.150">
    <property type="entry name" value="Exopolyphosphatase. Domain 2"/>
    <property type="match status" value="1"/>
</dbReference>
<evidence type="ECO:0000259" key="2">
    <source>
        <dbReference type="Pfam" id="PF23566"/>
    </source>
</evidence>
<dbReference type="STRING" id="45286.A0A0X8HVX4"/>